<evidence type="ECO:0000256" key="5">
    <source>
        <dbReference type="ARBA" id="ARBA00022989"/>
    </source>
</evidence>
<keyword evidence="10" id="KW-1185">Reference proteome</keyword>
<feature type="transmembrane region" description="Helical" evidence="7">
    <location>
        <begin position="20"/>
        <end position="38"/>
    </location>
</feature>
<reference evidence="9" key="1">
    <citation type="submission" date="2023-05" db="EMBL/GenBank/DDBJ databases">
        <title>[olsenella] sp. nov., isolated from a pig farm feces dump.</title>
        <authorList>
            <person name="Chang Y.-H."/>
        </authorList>
    </citation>
    <scope>NUCLEOTIDE SEQUENCE</scope>
    <source>
        <strain evidence="9">YH-ols2217</strain>
    </source>
</reference>
<evidence type="ECO:0000259" key="8">
    <source>
        <dbReference type="Pfam" id="PF02308"/>
    </source>
</evidence>
<protein>
    <submittedName>
        <fullName evidence="9">MgtC/SapB family protein</fullName>
    </submittedName>
</protein>
<dbReference type="PANTHER" id="PTHR33778">
    <property type="entry name" value="PROTEIN MGTC"/>
    <property type="match status" value="1"/>
</dbReference>
<evidence type="ECO:0000313" key="9">
    <source>
        <dbReference type="EMBL" id="MDJ1129282.1"/>
    </source>
</evidence>
<organism evidence="9 10">
    <name type="scientific">Kribbibacterium absianum</name>
    <dbReference type="NCBI Taxonomy" id="3044210"/>
    <lineage>
        <taxon>Bacteria</taxon>
        <taxon>Bacillati</taxon>
        <taxon>Actinomycetota</taxon>
        <taxon>Coriobacteriia</taxon>
        <taxon>Coriobacteriales</taxon>
        <taxon>Kribbibacteriaceae</taxon>
        <taxon>Kribbibacterium</taxon>
    </lineage>
</organism>
<dbReference type="RefSeq" id="WP_283713640.1">
    <property type="nucleotide sequence ID" value="NZ_JASJEW010000005.1"/>
</dbReference>
<proteinExistence type="inferred from homology"/>
<dbReference type="Pfam" id="PF02308">
    <property type="entry name" value="MgtC"/>
    <property type="match status" value="1"/>
</dbReference>
<dbReference type="Proteomes" id="UP001431693">
    <property type="component" value="Unassembled WGS sequence"/>
</dbReference>
<sequence length="235" mass="25072">MLGPLWDDFIATTAGWSVTGIFLRLLLAMIVGIIIGANREFKGKGAGIKTHVLVAIGAALAMIVSQYIKETMPGASIDMARIAAGVVGGIGFLGVGTIIVTGKNEVRGLTTAAGLWVDGCIGLAAGIGDVPTTLLSLLFVLFTFTVLSACDKLTHQFTRNFDLYIEFDTRSGIKDLLKKLHQWDCSYSNFQIIGGETGGKYLAATVCVTLPNMGRKDSFIDAVQMLPYVSFVDEI</sequence>
<dbReference type="InterPro" id="IPR003416">
    <property type="entry name" value="MgtC/SapB/SrpB/YhiD_fam"/>
</dbReference>
<evidence type="ECO:0000313" key="10">
    <source>
        <dbReference type="Proteomes" id="UP001431693"/>
    </source>
</evidence>
<keyword evidence="4 7" id="KW-0812">Transmembrane</keyword>
<keyword evidence="5 7" id="KW-1133">Transmembrane helix</keyword>
<dbReference type="EMBL" id="JASJEX010000002">
    <property type="protein sequence ID" value="MDJ1129282.1"/>
    <property type="molecule type" value="Genomic_DNA"/>
</dbReference>
<gene>
    <name evidence="9" type="ORF">QJ043_04210</name>
</gene>
<feature type="domain" description="MgtC/SapB/SrpB/YhiD N-terminal" evidence="8">
    <location>
        <begin position="25"/>
        <end position="150"/>
    </location>
</feature>
<feature type="transmembrane region" description="Helical" evidence="7">
    <location>
        <begin position="80"/>
        <end position="101"/>
    </location>
</feature>
<evidence type="ECO:0000256" key="1">
    <source>
        <dbReference type="ARBA" id="ARBA00004651"/>
    </source>
</evidence>
<comment type="caution">
    <text evidence="9">The sequence shown here is derived from an EMBL/GenBank/DDBJ whole genome shotgun (WGS) entry which is preliminary data.</text>
</comment>
<keyword evidence="6 7" id="KW-0472">Membrane</keyword>
<keyword evidence="3" id="KW-1003">Cell membrane</keyword>
<feature type="transmembrane region" description="Helical" evidence="7">
    <location>
        <begin position="133"/>
        <end position="150"/>
    </location>
</feature>
<evidence type="ECO:0000256" key="7">
    <source>
        <dbReference type="SAM" id="Phobius"/>
    </source>
</evidence>
<evidence type="ECO:0000256" key="2">
    <source>
        <dbReference type="ARBA" id="ARBA00009298"/>
    </source>
</evidence>
<comment type="subcellular location">
    <subcellularLocation>
        <location evidence="1">Cell membrane</location>
        <topology evidence="1">Multi-pass membrane protein</topology>
    </subcellularLocation>
</comment>
<dbReference type="PRINTS" id="PR01837">
    <property type="entry name" value="MGTCSAPBPROT"/>
</dbReference>
<evidence type="ECO:0000256" key="6">
    <source>
        <dbReference type="ARBA" id="ARBA00023136"/>
    </source>
</evidence>
<evidence type="ECO:0000256" key="4">
    <source>
        <dbReference type="ARBA" id="ARBA00022692"/>
    </source>
</evidence>
<dbReference type="PANTHER" id="PTHR33778:SF1">
    <property type="entry name" value="MAGNESIUM TRANSPORTER YHID-RELATED"/>
    <property type="match status" value="1"/>
</dbReference>
<comment type="similarity">
    <text evidence="2">Belongs to the MgtC/SapB family.</text>
</comment>
<name>A0ABT6ZK64_9ACTN</name>
<feature type="transmembrane region" description="Helical" evidence="7">
    <location>
        <begin position="108"/>
        <end position="127"/>
    </location>
</feature>
<dbReference type="InterPro" id="IPR049177">
    <property type="entry name" value="MgtC_SapB_SrpB_YhiD_N"/>
</dbReference>
<evidence type="ECO:0000256" key="3">
    <source>
        <dbReference type="ARBA" id="ARBA00022475"/>
    </source>
</evidence>
<accession>A0ABT6ZK64</accession>
<feature type="transmembrane region" description="Helical" evidence="7">
    <location>
        <begin position="50"/>
        <end position="68"/>
    </location>
</feature>